<dbReference type="AlphaFoldDB" id="A0A8S4A3R7"/>
<evidence type="ECO:0000313" key="1">
    <source>
        <dbReference type="EMBL" id="CAG5135020.1"/>
    </source>
</evidence>
<proteinExistence type="predicted"/>
<accession>A0A8S4A3R7</accession>
<keyword evidence="2" id="KW-1185">Reference proteome</keyword>
<dbReference type="EMBL" id="CAJHNH020007835">
    <property type="protein sequence ID" value="CAG5135020.1"/>
    <property type="molecule type" value="Genomic_DNA"/>
</dbReference>
<evidence type="ECO:0000313" key="2">
    <source>
        <dbReference type="Proteomes" id="UP000678393"/>
    </source>
</evidence>
<name>A0A8S4A3R7_9EUPU</name>
<protein>
    <submittedName>
        <fullName evidence="1">Uncharacterized protein</fullName>
    </submittedName>
</protein>
<dbReference type="Proteomes" id="UP000678393">
    <property type="component" value="Unassembled WGS sequence"/>
</dbReference>
<comment type="caution">
    <text evidence="1">The sequence shown here is derived from an EMBL/GenBank/DDBJ whole genome shotgun (WGS) entry which is preliminary data.</text>
</comment>
<sequence length="50" mass="5552">TLLSKCAHGGTQNTNESFHNSIWQRCPKTGFVGRPRLTLAVYDATVVFND</sequence>
<feature type="non-terminal residue" evidence="1">
    <location>
        <position position="1"/>
    </location>
</feature>
<feature type="non-terminal residue" evidence="1">
    <location>
        <position position="50"/>
    </location>
</feature>
<dbReference type="OrthoDB" id="6277804at2759"/>
<gene>
    <name evidence="1" type="ORF">CUNI_LOCUS20578</name>
</gene>
<reference evidence="1" key="1">
    <citation type="submission" date="2021-04" db="EMBL/GenBank/DDBJ databases">
        <authorList>
            <consortium name="Molecular Ecology Group"/>
        </authorList>
    </citation>
    <scope>NUCLEOTIDE SEQUENCE</scope>
</reference>
<organism evidence="1 2">
    <name type="scientific">Candidula unifasciata</name>
    <dbReference type="NCBI Taxonomy" id="100452"/>
    <lineage>
        <taxon>Eukaryota</taxon>
        <taxon>Metazoa</taxon>
        <taxon>Spiralia</taxon>
        <taxon>Lophotrochozoa</taxon>
        <taxon>Mollusca</taxon>
        <taxon>Gastropoda</taxon>
        <taxon>Heterobranchia</taxon>
        <taxon>Euthyneura</taxon>
        <taxon>Panpulmonata</taxon>
        <taxon>Eupulmonata</taxon>
        <taxon>Stylommatophora</taxon>
        <taxon>Helicina</taxon>
        <taxon>Helicoidea</taxon>
        <taxon>Geomitridae</taxon>
        <taxon>Candidula</taxon>
    </lineage>
</organism>